<proteinExistence type="inferred from homology"/>
<reference evidence="4" key="1">
    <citation type="submission" date="2025-08" db="UniProtKB">
        <authorList>
            <consortium name="RefSeq"/>
        </authorList>
    </citation>
    <scope>IDENTIFICATION</scope>
    <source>
        <tissue evidence="4">Gonad</tissue>
    </source>
</reference>
<dbReference type="GO" id="GO:0047961">
    <property type="term" value="F:glycine N-acyltransferase activity"/>
    <property type="evidence" value="ECO:0007669"/>
    <property type="project" value="InterPro"/>
</dbReference>
<dbReference type="Gene3D" id="3.40.630.30">
    <property type="match status" value="1"/>
</dbReference>
<feature type="domain" description="Glycine N-acyltransferase N-terminal" evidence="2">
    <location>
        <begin position="46"/>
        <end position="195"/>
    </location>
</feature>
<dbReference type="OrthoDB" id="61870at2759"/>
<organism evidence="3 4">
    <name type="scientific">Branchiostoma belcheri</name>
    <name type="common">Amphioxus</name>
    <dbReference type="NCBI Taxonomy" id="7741"/>
    <lineage>
        <taxon>Eukaryota</taxon>
        <taxon>Metazoa</taxon>
        <taxon>Chordata</taxon>
        <taxon>Cephalochordata</taxon>
        <taxon>Leptocardii</taxon>
        <taxon>Amphioxiformes</taxon>
        <taxon>Branchiostomatidae</taxon>
        <taxon>Branchiostoma</taxon>
    </lineage>
</organism>
<dbReference type="SUPFAM" id="SSF55729">
    <property type="entry name" value="Acyl-CoA N-acyltransferases (Nat)"/>
    <property type="match status" value="1"/>
</dbReference>
<dbReference type="InterPro" id="IPR016181">
    <property type="entry name" value="Acyl_CoA_acyltransferase"/>
</dbReference>
<protein>
    <recommendedName>
        <fullName evidence="1">Glycine N-acyltransferase-like protein</fullName>
        <ecNumber evidence="1">2.3.1.-</ecNumber>
    </recommendedName>
</protein>
<dbReference type="AlphaFoldDB" id="A0A6P4ZGV7"/>
<sequence length="282" mass="31565">MPCHRLSSRALQEFVNTFRLTRDLTVGPSTAKIFYTARNYLAGKIPGEMVFAVDKWPNYTAVMCASGEGTYKFMQDIETYTFYWENKGGLLKLLRDDKLVDWGKNFTIAAFAEKGLPVLNHVCSEMGKPVPQQDDLIQLYTGFKLGGYATNRLPDCSVSLGRLGPEHAEFVNRTWTWGGPPKVLEFIRYVLATFPSKCVFNKQGEPLAYTVQQPWGECGMSKALVPGRYGTIAMKSMGNEVLKAGDLPYGFMEPSNKKMKKVVDGDLVPKWDPSGSCFYVSL</sequence>
<dbReference type="GeneID" id="109482207"/>
<evidence type="ECO:0000313" key="4">
    <source>
        <dbReference type="RefSeq" id="XP_019640460.1"/>
    </source>
</evidence>
<gene>
    <name evidence="4" type="primary">LOC109482207</name>
</gene>
<evidence type="ECO:0000259" key="2">
    <source>
        <dbReference type="Pfam" id="PF06021"/>
    </source>
</evidence>
<dbReference type="Pfam" id="PF06021">
    <property type="entry name" value="Gly_acyl_tr_N"/>
    <property type="match status" value="1"/>
</dbReference>
<keyword evidence="1" id="KW-0012">Acyltransferase</keyword>
<keyword evidence="3" id="KW-1185">Reference proteome</keyword>
<dbReference type="EC" id="2.3.1.-" evidence="1"/>
<comment type="similarity">
    <text evidence="1">Belongs to the glycine N-acyltransferase family.</text>
</comment>
<accession>A0A6P4ZGV7</accession>
<dbReference type="InterPro" id="IPR015938">
    <property type="entry name" value="Glycine_N-acyltransferase_N"/>
</dbReference>
<dbReference type="PANTHER" id="PTHR15298:SF1">
    <property type="entry name" value="GLYCINE N-ACYLTRANSFERASE-LIKE PROTEIN"/>
    <property type="match status" value="1"/>
</dbReference>
<keyword evidence="1" id="KW-0808">Transferase</keyword>
<name>A0A6P4ZGV7_BRABE</name>
<evidence type="ECO:0000256" key="1">
    <source>
        <dbReference type="RuleBase" id="RU368002"/>
    </source>
</evidence>
<dbReference type="PANTHER" id="PTHR15298">
    <property type="entry name" value="L-COA N-ACYLTRANSFERASE-RELATED"/>
    <property type="match status" value="1"/>
</dbReference>
<evidence type="ECO:0000313" key="3">
    <source>
        <dbReference type="Proteomes" id="UP000515135"/>
    </source>
</evidence>
<dbReference type="Proteomes" id="UP000515135">
    <property type="component" value="Unplaced"/>
</dbReference>
<dbReference type="GO" id="GO:0005739">
    <property type="term" value="C:mitochondrion"/>
    <property type="evidence" value="ECO:0007669"/>
    <property type="project" value="InterPro"/>
</dbReference>
<dbReference type="KEGG" id="bbel:109482207"/>
<dbReference type="RefSeq" id="XP_019640460.1">
    <property type="nucleotide sequence ID" value="XM_019784901.1"/>
</dbReference>
<dbReference type="InterPro" id="IPR010313">
    <property type="entry name" value="Glycine_N-acyltransferase"/>
</dbReference>